<accession>A0A3R7PW00</accession>
<reference evidence="9 10" key="2">
    <citation type="submission" date="2019-01" db="EMBL/GenBank/DDBJ databases">
        <title>The decoding of complex shrimp genome reveals the adaptation for benthos swimmer, frequently molting mechanism and breeding impact on genome.</title>
        <authorList>
            <person name="Sun Y."/>
            <person name="Gao Y."/>
            <person name="Yu Y."/>
        </authorList>
    </citation>
    <scope>NUCLEOTIDE SEQUENCE [LARGE SCALE GENOMIC DNA]</scope>
    <source>
        <tissue evidence="9">Muscle</tissue>
    </source>
</reference>
<reference evidence="9 10" key="1">
    <citation type="submission" date="2018-04" db="EMBL/GenBank/DDBJ databases">
        <authorList>
            <person name="Zhang X."/>
            <person name="Yuan J."/>
            <person name="Li F."/>
            <person name="Xiang J."/>
        </authorList>
    </citation>
    <scope>NUCLEOTIDE SEQUENCE [LARGE SCALE GENOMIC DNA]</scope>
    <source>
        <tissue evidence="9">Muscle</tissue>
    </source>
</reference>
<dbReference type="PANTHER" id="PTHR10746:SF6">
    <property type="entry name" value="LARGE RIBOSOMAL SUBUNIT PROTEIN UL4M"/>
    <property type="match status" value="1"/>
</dbReference>
<dbReference type="InterPro" id="IPR023574">
    <property type="entry name" value="Ribosomal_uL4_dom_sf"/>
</dbReference>
<dbReference type="GO" id="GO:0003735">
    <property type="term" value="F:structural constituent of ribosome"/>
    <property type="evidence" value="ECO:0007669"/>
    <property type="project" value="InterPro"/>
</dbReference>
<feature type="region of interest" description="Disordered" evidence="8">
    <location>
        <begin position="74"/>
        <end position="97"/>
    </location>
</feature>
<dbReference type="GO" id="GO:1990904">
    <property type="term" value="C:ribonucleoprotein complex"/>
    <property type="evidence" value="ECO:0007669"/>
    <property type="project" value="UniProtKB-KW"/>
</dbReference>
<protein>
    <recommendedName>
        <fullName evidence="6">Large ribosomal subunit protein uL4m</fullName>
    </recommendedName>
    <alternativeName>
        <fullName evidence="7">39S ribosomal protein L4, mitochondrial</fullName>
    </alternativeName>
</protein>
<dbReference type="EMBL" id="QCYY01001336">
    <property type="protein sequence ID" value="ROT78777.1"/>
    <property type="molecule type" value="Genomic_DNA"/>
</dbReference>
<evidence type="ECO:0000256" key="8">
    <source>
        <dbReference type="SAM" id="MobiDB-lite"/>
    </source>
</evidence>
<dbReference type="NCBIfam" id="TIGR03953">
    <property type="entry name" value="rplD_bact"/>
    <property type="match status" value="1"/>
</dbReference>
<proteinExistence type="inferred from homology"/>
<keyword evidence="10" id="KW-1185">Reference proteome</keyword>
<dbReference type="Pfam" id="PF00573">
    <property type="entry name" value="Ribosomal_L4"/>
    <property type="match status" value="1"/>
</dbReference>
<dbReference type="AlphaFoldDB" id="A0A3R7PW00"/>
<keyword evidence="3 9" id="KW-0689">Ribosomal protein</keyword>
<dbReference type="Gene3D" id="3.40.1370.10">
    <property type="match status" value="1"/>
</dbReference>
<evidence type="ECO:0000256" key="5">
    <source>
        <dbReference type="ARBA" id="ARBA00023274"/>
    </source>
</evidence>
<evidence type="ECO:0000256" key="3">
    <source>
        <dbReference type="ARBA" id="ARBA00022980"/>
    </source>
</evidence>
<dbReference type="FunFam" id="3.40.1370.10:FF:000005">
    <property type="entry name" value="39S ribosomal protein L4, mitochondrial"/>
    <property type="match status" value="1"/>
</dbReference>
<evidence type="ECO:0000256" key="6">
    <source>
        <dbReference type="ARBA" id="ARBA00040565"/>
    </source>
</evidence>
<evidence type="ECO:0000256" key="4">
    <source>
        <dbReference type="ARBA" id="ARBA00023128"/>
    </source>
</evidence>
<comment type="similarity">
    <text evidence="2">Belongs to the universal ribosomal protein uL4 family.</text>
</comment>
<dbReference type="InterPro" id="IPR013005">
    <property type="entry name" value="Ribosomal_uL4-like"/>
</dbReference>
<dbReference type="GO" id="GO:0005840">
    <property type="term" value="C:ribosome"/>
    <property type="evidence" value="ECO:0007669"/>
    <property type="project" value="UniProtKB-KW"/>
</dbReference>
<keyword evidence="4" id="KW-0496">Mitochondrion</keyword>
<dbReference type="InterPro" id="IPR002136">
    <property type="entry name" value="Ribosomal_uL4"/>
</dbReference>
<dbReference type="SUPFAM" id="SSF52166">
    <property type="entry name" value="Ribosomal protein L4"/>
    <property type="match status" value="1"/>
</dbReference>
<evidence type="ECO:0000313" key="9">
    <source>
        <dbReference type="EMBL" id="ROT78777.1"/>
    </source>
</evidence>
<dbReference type="OrthoDB" id="275876at2759"/>
<organism evidence="9 10">
    <name type="scientific">Penaeus vannamei</name>
    <name type="common">Whiteleg shrimp</name>
    <name type="synonym">Litopenaeus vannamei</name>
    <dbReference type="NCBI Taxonomy" id="6689"/>
    <lineage>
        <taxon>Eukaryota</taxon>
        <taxon>Metazoa</taxon>
        <taxon>Ecdysozoa</taxon>
        <taxon>Arthropoda</taxon>
        <taxon>Crustacea</taxon>
        <taxon>Multicrustacea</taxon>
        <taxon>Malacostraca</taxon>
        <taxon>Eumalacostraca</taxon>
        <taxon>Eucarida</taxon>
        <taxon>Decapoda</taxon>
        <taxon>Dendrobranchiata</taxon>
        <taxon>Penaeoidea</taxon>
        <taxon>Penaeidae</taxon>
        <taxon>Penaeus</taxon>
    </lineage>
</organism>
<dbReference type="PANTHER" id="PTHR10746">
    <property type="entry name" value="50S RIBOSOMAL PROTEIN L4"/>
    <property type="match status" value="1"/>
</dbReference>
<keyword evidence="5" id="KW-0687">Ribonucleoprotein</keyword>
<dbReference type="STRING" id="6689.A0A3R7PW00"/>
<dbReference type="GO" id="GO:0005743">
    <property type="term" value="C:mitochondrial inner membrane"/>
    <property type="evidence" value="ECO:0007669"/>
    <property type="project" value="UniProtKB-ARBA"/>
</dbReference>
<comment type="subcellular location">
    <subcellularLocation>
        <location evidence="1">Mitochondrion</location>
    </subcellularLocation>
</comment>
<evidence type="ECO:0000256" key="1">
    <source>
        <dbReference type="ARBA" id="ARBA00004173"/>
    </source>
</evidence>
<sequence length="254" mass="28692">MLDSSVPLILDEKFVNARNVVAAREAWVETLDTNTSDVGMITLHPDVFSVCPRMDIIHENVVWQRKYKMVSKAHTKTKPEVRGGGRKPWPQKGTGRARHSSIRSPLWVGGGVTHGPRAFTTQFYMLPLVTRIHGLTSTLSAKFAQDDLKIVESLQMASDEPGYIEKLCENREWGPSVLFVDDTDLMPRNITIATDTIQHMNLMPVYGLNVYSMLKHSTLVLTVGAVRRLEERILYHLNRPDLTKANATPFKKQN</sequence>
<evidence type="ECO:0000256" key="2">
    <source>
        <dbReference type="ARBA" id="ARBA00010528"/>
    </source>
</evidence>
<dbReference type="Proteomes" id="UP000283509">
    <property type="component" value="Unassembled WGS sequence"/>
</dbReference>
<dbReference type="GO" id="GO:0006412">
    <property type="term" value="P:translation"/>
    <property type="evidence" value="ECO:0007669"/>
    <property type="project" value="InterPro"/>
</dbReference>
<comment type="caution">
    <text evidence="9">The sequence shown here is derived from an EMBL/GenBank/DDBJ whole genome shotgun (WGS) entry which is preliminary data.</text>
</comment>
<evidence type="ECO:0000313" key="10">
    <source>
        <dbReference type="Proteomes" id="UP000283509"/>
    </source>
</evidence>
<evidence type="ECO:0000256" key="7">
    <source>
        <dbReference type="ARBA" id="ARBA00082711"/>
    </source>
</evidence>
<name>A0A3R7PW00_PENVA</name>
<gene>
    <name evidence="9" type="ORF">C7M84_002515</name>
</gene>